<dbReference type="EMBL" id="BAAAQT010000008">
    <property type="protein sequence ID" value="GAA2175847.1"/>
    <property type="molecule type" value="Genomic_DNA"/>
</dbReference>
<dbReference type="PRINTS" id="PR00040">
    <property type="entry name" value="HTHMERR"/>
</dbReference>
<dbReference type="Pfam" id="PF13411">
    <property type="entry name" value="MerR_1"/>
    <property type="match status" value="1"/>
</dbReference>
<organism evidence="4 5">
    <name type="scientific">Agrococcus versicolor</name>
    <dbReference type="NCBI Taxonomy" id="501482"/>
    <lineage>
        <taxon>Bacteria</taxon>
        <taxon>Bacillati</taxon>
        <taxon>Actinomycetota</taxon>
        <taxon>Actinomycetes</taxon>
        <taxon>Micrococcales</taxon>
        <taxon>Microbacteriaceae</taxon>
        <taxon>Agrococcus</taxon>
    </lineage>
</organism>
<gene>
    <name evidence="4" type="ORF">GCM10009846_27330</name>
</gene>
<feature type="region of interest" description="Disordered" evidence="2">
    <location>
        <begin position="199"/>
        <end position="247"/>
    </location>
</feature>
<evidence type="ECO:0000259" key="3">
    <source>
        <dbReference type="PROSITE" id="PS50937"/>
    </source>
</evidence>
<evidence type="ECO:0000256" key="1">
    <source>
        <dbReference type="ARBA" id="ARBA00023125"/>
    </source>
</evidence>
<dbReference type="SMART" id="SM00422">
    <property type="entry name" value="HTH_MERR"/>
    <property type="match status" value="1"/>
</dbReference>
<keyword evidence="1" id="KW-0238">DNA-binding</keyword>
<evidence type="ECO:0000313" key="4">
    <source>
        <dbReference type="EMBL" id="GAA2175847.1"/>
    </source>
</evidence>
<feature type="compositionally biased region" description="Basic and acidic residues" evidence="2">
    <location>
        <begin position="208"/>
        <end position="221"/>
    </location>
</feature>
<dbReference type="InterPro" id="IPR000551">
    <property type="entry name" value="MerR-type_HTH_dom"/>
</dbReference>
<evidence type="ECO:0000313" key="5">
    <source>
        <dbReference type="Proteomes" id="UP001501599"/>
    </source>
</evidence>
<name>A0ABN3AXD6_9MICO</name>
<keyword evidence="5" id="KW-1185">Reference proteome</keyword>
<dbReference type="PROSITE" id="PS50937">
    <property type="entry name" value="HTH_MERR_2"/>
    <property type="match status" value="1"/>
</dbReference>
<dbReference type="RefSeq" id="WP_344344574.1">
    <property type="nucleotide sequence ID" value="NZ_BAAAQT010000008.1"/>
</dbReference>
<dbReference type="InterPro" id="IPR047057">
    <property type="entry name" value="MerR_fam"/>
</dbReference>
<dbReference type="InterPro" id="IPR009061">
    <property type="entry name" value="DNA-bd_dom_put_sf"/>
</dbReference>
<dbReference type="SUPFAM" id="SSF46955">
    <property type="entry name" value="Putative DNA-binding domain"/>
    <property type="match status" value="1"/>
</dbReference>
<dbReference type="PANTHER" id="PTHR30204:SF98">
    <property type="entry name" value="HTH-TYPE TRANSCRIPTIONAL REGULATOR ADHR"/>
    <property type="match status" value="1"/>
</dbReference>
<evidence type="ECO:0000256" key="2">
    <source>
        <dbReference type="SAM" id="MobiDB-lite"/>
    </source>
</evidence>
<dbReference type="Gene3D" id="1.10.1660.10">
    <property type="match status" value="1"/>
</dbReference>
<accession>A0ABN3AXD6</accession>
<dbReference type="Proteomes" id="UP001501599">
    <property type="component" value="Unassembled WGS sequence"/>
</dbReference>
<feature type="compositionally biased region" description="Basic and acidic residues" evidence="2">
    <location>
        <begin position="238"/>
        <end position="247"/>
    </location>
</feature>
<dbReference type="PANTHER" id="PTHR30204">
    <property type="entry name" value="REDOX-CYCLING DRUG-SENSING TRANSCRIPTIONAL ACTIVATOR SOXR"/>
    <property type="match status" value="1"/>
</dbReference>
<proteinExistence type="predicted"/>
<reference evidence="4 5" key="1">
    <citation type="journal article" date="2019" name="Int. J. Syst. Evol. Microbiol.">
        <title>The Global Catalogue of Microorganisms (GCM) 10K type strain sequencing project: providing services to taxonomists for standard genome sequencing and annotation.</title>
        <authorList>
            <consortium name="The Broad Institute Genomics Platform"/>
            <consortium name="The Broad Institute Genome Sequencing Center for Infectious Disease"/>
            <person name="Wu L."/>
            <person name="Ma J."/>
        </authorList>
    </citation>
    <scope>NUCLEOTIDE SEQUENCE [LARGE SCALE GENOMIC DNA]</scope>
    <source>
        <strain evidence="4 5">JCM 16026</strain>
    </source>
</reference>
<protein>
    <submittedName>
        <fullName evidence="4">MerR family transcriptional regulator</fullName>
    </submittedName>
</protein>
<sequence length="247" mass="26401">MHVREVGAAAGVSVALVKFYVREGLLHPGVRESANSTSYDDSHVARLRLIRALVEGGRLPLAAVGELLDAIDDDTLPIDVVVRDAHRAVARVDHCPSERALALVREAAEANGWLVSDDNPGIAQCAAVLDTALAVGREDVREMLDVYAEPVELIAREDLAAVGRAAETRVRMAETVILGSVFGDAMLLGMRRMAQEHLSRARMAGSADAERAEHDRPAHDAQDDETTARRTPRPGGGSHDRAAAADA</sequence>
<feature type="domain" description="HTH merR-type" evidence="3">
    <location>
        <begin position="1"/>
        <end position="70"/>
    </location>
</feature>
<comment type="caution">
    <text evidence="4">The sequence shown here is derived from an EMBL/GenBank/DDBJ whole genome shotgun (WGS) entry which is preliminary data.</text>
</comment>